<gene>
    <name evidence="1" type="ORF">ACCI49_08875</name>
</gene>
<organism evidence="1 2">
    <name type="scientific">Microbulbifer epialgicus</name>
    <dbReference type="NCBI Taxonomy" id="393907"/>
    <lineage>
        <taxon>Bacteria</taxon>
        <taxon>Pseudomonadati</taxon>
        <taxon>Pseudomonadota</taxon>
        <taxon>Gammaproteobacteria</taxon>
        <taxon>Cellvibrionales</taxon>
        <taxon>Microbulbiferaceae</taxon>
        <taxon>Microbulbifer</taxon>
    </lineage>
</organism>
<accession>A0ABV4NYD2</accession>
<evidence type="ECO:0008006" key="3">
    <source>
        <dbReference type="Google" id="ProtNLM"/>
    </source>
</evidence>
<dbReference type="Proteomes" id="UP001569428">
    <property type="component" value="Unassembled WGS sequence"/>
</dbReference>
<comment type="caution">
    <text evidence="1">The sequence shown here is derived from an EMBL/GenBank/DDBJ whole genome shotgun (WGS) entry which is preliminary data.</text>
</comment>
<protein>
    <recommendedName>
        <fullName evidence="3">DUF4926 domain-containing protein</fullName>
    </recommendedName>
</protein>
<sequence>MSNEISEYDAVEVAAKNPEVPEAEVGDRAAVLMVYQNSEKVEAFEIEYVLPEGSNKWQGLFSSGQIKLVQKV</sequence>
<proteinExistence type="predicted"/>
<dbReference type="RefSeq" id="WP_371838604.1">
    <property type="nucleotide sequence ID" value="NZ_JBGMEK010000015.1"/>
</dbReference>
<keyword evidence="2" id="KW-1185">Reference proteome</keyword>
<reference evidence="1 2" key="1">
    <citation type="submission" date="2024-08" db="EMBL/GenBank/DDBJ databases">
        <authorList>
            <person name="Ishaq N."/>
        </authorList>
    </citation>
    <scope>NUCLEOTIDE SEQUENCE [LARGE SCALE GENOMIC DNA]</scope>
    <source>
        <strain evidence="1 2">DSM 18651</strain>
    </source>
</reference>
<dbReference type="EMBL" id="JBGMEK010000015">
    <property type="protein sequence ID" value="MFA0811032.1"/>
    <property type="molecule type" value="Genomic_DNA"/>
</dbReference>
<evidence type="ECO:0000313" key="1">
    <source>
        <dbReference type="EMBL" id="MFA0811032.1"/>
    </source>
</evidence>
<evidence type="ECO:0000313" key="2">
    <source>
        <dbReference type="Proteomes" id="UP001569428"/>
    </source>
</evidence>
<name>A0ABV4NYD2_9GAMM</name>